<dbReference type="InterPro" id="IPR000551">
    <property type="entry name" value="MerR-type_HTH_dom"/>
</dbReference>
<dbReference type="SUPFAM" id="SSF46955">
    <property type="entry name" value="Putative DNA-binding domain"/>
    <property type="match status" value="1"/>
</dbReference>
<dbReference type="RefSeq" id="WP_183415802.1">
    <property type="nucleotide sequence ID" value="NZ_JACHXA010000003.1"/>
</dbReference>
<dbReference type="InterPro" id="IPR047057">
    <property type="entry name" value="MerR_fam"/>
</dbReference>
<dbReference type="SMART" id="SM00422">
    <property type="entry name" value="HTH_MERR"/>
    <property type="match status" value="1"/>
</dbReference>
<dbReference type="PANTHER" id="PTHR30204:SF92">
    <property type="entry name" value="HTH-TYPE TRANSCRIPTIONAL REGULATOR ZNTR"/>
    <property type="match status" value="1"/>
</dbReference>
<organism evidence="5 6">
    <name type="scientific">Limibacillus halophilus</name>
    <dbReference type="NCBI Taxonomy" id="1579333"/>
    <lineage>
        <taxon>Bacteria</taxon>
        <taxon>Pseudomonadati</taxon>
        <taxon>Pseudomonadota</taxon>
        <taxon>Alphaproteobacteria</taxon>
        <taxon>Rhodospirillales</taxon>
        <taxon>Rhodovibrionaceae</taxon>
        <taxon>Limibacillus</taxon>
    </lineage>
</organism>
<sequence length="135" mass="15019">MERILTRGKLAAETGCNIETIRFYEKIGLMPDPKRTVAGYRQYAPADRARLQFILRARELGFSIADLRDLLGLVDGGDYTCAEVKQLTLAHLRSVRARIADLKRLEKTLASVSAQCDGDSVPQCPIIDALFQPVL</sequence>
<dbReference type="Proteomes" id="UP000581135">
    <property type="component" value="Unassembled WGS sequence"/>
</dbReference>
<dbReference type="AlphaFoldDB" id="A0A839SR64"/>
<accession>A0A839SR64</accession>
<keyword evidence="2" id="KW-0238">DNA-binding</keyword>
<keyword evidence="1" id="KW-0805">Transcription regulation</keyword>
<keyword evidence="3" id="KW-0804">Transcription</keyword>
<dbReference type="InterPro" id="IPR015358">
    <property type="entry name" value="Tscrpt_reg_MerR_DNA-bd"/>
</dbReference>
<dbReference type="PANTHER" id="PTHR30204">
    <property type="entry name" value="REDOX-CYCLING DRUG-SENSING TRANSCRIPTIONAL ACTIVATOR SOXR"/>
    <property type="match status" value="1"/>
</dbReference>
<keyword evidence="6" id="KW-1185">Reference proteome</keyword>
<name>A0A839SR64_9PROT</name>
<evidence type="ECO:0000313" key="6">
    <source>
        <dbReference type="Proteomes" id="UP000581135"/>
    </source>
</evidence>
<dbReference type="PROSITE" id="PS50937">
    <property type="entry name" value="HTH_MERR_2"/>
    <property type="match status" value="1"/>
</dbReference>
<evidence type="ECO:0000259" key="4">
    <source>
        <dbReference type="PROSITE" id="PS50937"/>
    </source>
</evidence>
<protein>
    <submittedName>
        <fullName evidence="5">MerR family mercuric resistance operon transcriptional regulator</fullName>
    </submittedName>
</protein>
<dbReference type="EMBL" id="JACHXA010000003">
    <property type="protein sequence ID" value="MBB3064982.1"/>
    <property type="molecule type" value="Genomic_DNA"/>
</dbReference>
<dbReference type="PRINTS" id="PR00040">
    <property type="entry name" value="HTHMERR"/>
</dbReference>
<evidence type="ECO:0000256" key="2">
    <source>
        <dbReference type="ARBA" id="ARBA00023125"/>
    </source>
</evidence>
<gene>
    <name evidence="5" type="ORF">FHR98_001261</name>
</gene>
<evidence type="ECO:0000313" key="5">
    <source>
        <dbReference type="EMBL" id="MBB3064982.1"/>
    </source>
</evidence>
<dbReference type="Pfam" id="PF09278">
    <property type="entry name" value="MerR-DNA-bind"/>
    <property type="match status" value="1"/>
</dbReference>
<evidence type="ECO:0000256" key="3">
    <source>
        <dbReference type="ARBA" id="ARBA00023163"/>
    </source>
</evidence>
<dbReference type="InterPro" id="IPR009061">
    <property type="entry name" value="DNA-bd_dom_put_sf"/>
</dbReference>
<comment type="caution">
    <text evidence="5">The sequence shown here is derived from an EMBL/GenBank/DDBJ whole genome shotgun (WGS) entry which is preliminary data.</text>
</comment>
<dbReference type="Pfam" id="PF00376">
    <property type="entry name" value="MerR"/>
    <property type="match status" value="1"/>
</dbReference>
<dbReference type="GO" id="GO:0003700">
    <property type="term" value="F:DNA-binding transcription factor activity"/>
    <property type="evidence" value="ECO:0007669"/>
    <property type="project" value="InterPro"/>
</dbReference>
<proteinExistence type="predicted"/>
<dbReference type="PROSITE" id="PS00552">
    <property type="entry name" value="HTH_MERR_1"/>
    <property type="match status" value="1"/>
</dbReference>
<evidence type="ECO:0000256" key="1">
    <source>
        <dbReference type="ARBA" id="ARBA00023015"/>
    </source>
</evidence>
<feature type="domain" description="HTH merR-type" evidence="4">
    <location>
        <begin position="1"/>
        <end position="73"/>
    </location>
</feature>
<reference evidence="5 6" key="1">
    <citation type="submission" date="2020-08" db="EMBL/GenBank/DDBJ databases">
        <title>Genomic Encyclopedia of Type Strains, Phase III (KMG-III): the genomes of soil and plant-associated and newly described type strains.</title>
        <authorList>
            <person name="Whitman W."/>
        </authorList>
    </citation>
    <scope>NUCLEOTIDE SEQUENCE [LARGE SCALE GENOMIC DNA]</scope>
    <source>
        <strain evidence="5 6">CECT 8803</strain>
    </source>
</reference>
<dbReference type="Gene3D" id="1.10.1660.10">
    <property type="match status" value="1"/>
</dbReference>
<dbReference type="CDD" id="cd04785">
    <property type="entry name" value="HTH_CadR-PbrR-like"/>
    <property type="match status" value="1"/>
</dbReference>
<dbReference type="GO" id="GO:0003677">
    <property type="term" value="F:DNA binding"/>
    <property type="evidence" value="ECO:0007669"/>
    <property type="project" value="UniProtKB-KW"/>
</dbReference>